<dbReference type="InterPro" id="IPR001310">
    <property type="entry name" value="Histidine_triad_HIT"/>
</dbReference>
<evidence type="ECO:0000256" key="2">
    <source>
        <dbReference type="SAM" id="Phobius"/>
    </source>
</evidence>
<feature type="transmembrane region" description="Helical" evidence="2">
    <location>
        <begin position="37"/>
        <end position="56"/>
    </location>
</feature>
<name>A0ABU9VEN2_9BACI</name>
<feature type="transmembrane region" description="Helical" evidence="2">
    <location>
        <begin position="12"/>
        <end position="31"/>
    </location>
</feature>
<dbReference type="Pfam" id="PF01230">
    <property type="entry name" value="HIT"/>
    <property type="match status" value="1"/>
</dbReference>
<dbReference type="Proteomes" id="UP001418796">
    <property type="component" value="Unassembled WGS sequence"/>
</dbReference>
<comment type="caution">
    <text evidence="4">The sequence shown here is derived from an EMBL/GenBank/DDBJ whole genome shotgun (WGS) entry which is preliminary data.</text>
</comment>
<dbReference type="SUPFAM" id="SSF54197">
    <property type="entry name" value="HIT-like"/>
    <property type="match status" value="1"/>
</dbReference>
<protein>
    <submittedName>
        <fullName evidence="4">HIT domain-containing protein</fullName>
    </submittedName>
</protein>
<evidence type="ECO:0000256" key="1">
    <source>
        <dbReference type="PROSITE-ProRule" id="PRU00464"/>
    </source>
</evidence>
<keyword evidence="2" id="KW-1133">Transmembrane helix</keyword>
<dbReference type="EMBL" id="JBCITK010000001">
    <property type="protein sequence ID" value="MEN0642359.1"/>
    <property type="molecule type" value="Genomic_DNA"/>
</dbReference>
<dbReference type="InterPro" id="IPR011146">
    <property type="entry name" value="HIT-like"/>
</dbReference>
<dbReference type="PRINTS" id="PR00332">
    <property type="entry name" value="HISTRIAD"/>
</dbReference>
<dbReference type="PANTHER" id="PTHR46648:SF1">
    <property type="entry name" value="ADENOSINE 5'-MONOPHOSPHORAMIDASE HNT1"/>
    <property type="match status" value="1"/>
</dbReference>
<gene>
    <name evidence="4" type="ORF">MKY91_04175</name>
</gene>
<feature type="short sequence motif" description="Histidine triad motif" evidence="1">
    <location>
        <begin position="168"/>
        <end position="172"/>
    </location>
</feature>
<keyword evidence="2" id="KW-0812">Transmembrane</keyword>
<dbReference type="Gene3D" id="3.30.428.10">
    <property type="entry name" value="HIT-like"/>
    <property type="match status" value="1"/>
</dbReference>
<dbReference type="InterPro" id="IPR036265">
    <property type="entry name" value="HIT-like_sf"/>
</dbReference>
<evidence type="ECO:0000313" key="4">
    <source>
        <dbReference type="EMBL" id="MEN0642359.1"/>
    </source>
</evidence>
<evidence type="ECO:0000259" key="3">
    <source>
        <dbReference type="PROSITE" id="PS51084"/>
    </source>
</evidence>
<proteinExistence type="predicted"/>
<sequence length="212" mass="24006">MGEISKESKRRFIVIMGPAILVNLLFMLTLSNDVRRWVVTVTYILAMIVFVIWSIMSINKGERNKEGLMEDSGCVFCDIVHKRADSYMITQNEYTTTFLDSGPIAEGHMLVVPNKHVITMDQLDDRKAADELMQSIIGAAQLLVKAGVCSDYSILQDSGEHAEQDIKHVHFHIIPRHANDHVQFNLQTNSDAQKEEIMRNIYNKLKTTNGGL</sequence>
<keyword evidence="5" id="KW-1185">Reference proteome</keyword>
<organism evidence="4 5">
    <name type="scientific">Alkalicoccobacillus gibsonii</name>
    <dbReference type="NCBI Taxonomy" id="79881"/>
    <lineage>
        <taxon>Bacteria</taxon>
        <taxon>Bacillati</taxon>
        <taxon>Bacillota</taxon>
        <taxon>Bacilli</taxon>
        <taxon>Bacillales</taxon>
        <taxon>Bacillaceae</taxon>
        <taxon>Alkalicoccobacillus</taxon>
    </lineage>
</organism>
<dbReference type="RefSeq" id="WP_343129489.1">
    <property type="nucleotide sequence ID" value="NZ_JBCITK010000001.1"/>
</dbReference>
<feature type="domain" description="HIT" evidence="3">
    <location>
        <begin position="75"/>
        <end position="183"/>
    </location>
</feature>
<accession>A0ABU9VEN2</accession>
<dbReference type="PANTHER" id="PTHR46648">
    <property type="entry name" value="HIT FAMILY PROTEIN 1"/>
    <property type="match status" value="1"/>
</dbReference>
<dbReference type="PROSITE" id="PS51084">
    <property type="entry name" value="HIT_2"/>
    <property type="match status" value="1"/>
</dbReference>
<keyword evidence="2" id="KW-0472">Membrane</keyword>
<evidence type="ECO:0000313" key="5">
    <source>
        <dbReference type="Proteomes" id="UP001418796"/>
    </source>
</evidence>
<reference evidence="4 5" key="1">
    <citation type="submission" date="2024-03" db="EMBL/GenBank/DDBJ databases">
        <title>Bacilli Hybrid Assemblies.</title>
        <authorList>
            <person name="Kovac J."/>
        </authorList>
    </citation>
    <scope>NUCLEOTIDE SEQUENCE [LARGE SCALE GENOMIC DNA]</scope>
    <source>
        <strain evidence="4 5">FSL R7-0666</strain>
    </source>
</reference>